<organism evidence="1 2">
    <name type="scientific">Brevibacillus formosus</name>
    <dbReference type="NCBI Taxonomy" id="54913"/>
    <lineage>
        <taxon>Bacteria</taxon>
        <taxon>Bacillati</taxon>
        <taxon>Bacillota</taxon>
        <taxon>Bacilli</taxon>
        <taxon>Bacillales</taxon>
        <taxon>Paenibacillaceae</taxon>
        <taxon>Brevibacillus</taxon>
    </lineage>
</organism>
<dbReference type="EMBL" id="CP018145">
    <property type="protein sequence ID" value="ASJ57559.1"/>
    <property type="molecule type" value="Genomic_DNA"/>
</dbReference>
<name>A0A220MS47_9BACL</name>
<dbReference type="KEGG" id="bfm:BP422_15695"/>
<protein>
    <recommendedName>
        <fullName evidence="3">DUF3310 domain-containing protein</fullName>
    </recommendedName>
</protein>
<dbReference type="Pfam" id="PF11753">
    <property type="entry name" value="DUF3310"/>
    <property type="match status" value="1"/>
</dbReference>
<dbReference type="Proteomes" id="UP000197781">
    <property type="component" value="Chromosome"/>
</dbReference>
<evidence type="ECO:0000313" key="2">
    <source>
        <dbReference type="Proteomes" id="UP000197781"/>
    </source>
</evidence>
<accession>A0A220MS47</accession>
<evidence type="ECO:0008006" key="3">
    <source>
        <dbReference type="Google" id="ProtNLM"/>
    </source>
</evidence>
<sequence length="92" mass="10158">MLLNTIDQAVEQGQQDDPVNHPVHYATGGIETIDIIRAKLTTDEFVGFCKGNVLKYVTRASLKGGEEDLRKAAKYLEFAVGNGHFHPVTEET</sequence>
<dbReference type="AlphaFoldDB" id="A0A220MS47"/>
<dbReference type="InterPro" id="IPR021739">
    <property type="entry name" value="SaV-like"/>
</dbReference>
<reference evidence="1 2" key="1">
    <citation type="submission" date="2016-11" db="EMBL/GenBank/DDBJ databases">
        <authorList>
            <person name="Jaros S."/>
            <person name="Januszkiewicz K."/>
            <person name="Wedrychowicz H."/>
        </authorList>
    </citation>
    <scope>NUCLEOTIDE SEQUENCE [LARGE SCALE GENOMIC DNA]</scope>
    <source>
        <strain evidence="1 2">NF2</strain>
    </source>
</reference>
<gene>
    <name evidence="1" type="ORF">BP422_15695</name>
</gene>
<evidence type="ECO:0000313" key="1">
    <source>
        <dbReference type="EMBL" id="ASJ57559.1"/>
    </source>
</evidence>
<proteinExistence type="predicted"/>